<reference evidence="3" key="2">
    <citation type="submission" date="2021-02" db="UniProtKB">
        <authorList>
            <consortium name="EnsemblMetazoa"/>
        </authorList>
    </citation>
    <scope>IDENTIFICATION</scope>
    <source>
        <strain evidence="3">JHB</strain>
    </source>
</reference>
<dbReference type="HOGENOM" id="CLU_1588138_0_0_1"/>
<feature type="compositionally biased region" description="Basic and acidic residues" evidence="1">
    <location>
        <begin position="151"/>
        <end position="168"/>
    </location>
</feature>
<name>B0X8J7_CULQU</name>
<dbReference type="GO" id="GO:0005840">
    <property type="term" value="C:ribosome"/>
    <property type="evidence" value="ECO:0007669"/>
    <property type="project" value="UniProtKB-KW"/>
</dbReference>
<dbReference type="PANTHER" id="PTHR10052">
    <property type="entry name" value="60S RIBOSOMAL PROTEIN L18A"/>
    <property type="match status" value="1"/>
</dbReference>
<feature type="region of interest" description="Disordered" evidence="1">
    <location>
        <begin position="120"/>
        <end position="168"/>
    </location>
</feature>
<protein>
    <submittedName>
        <fullName evidence="2 3">60S ribosomal protein L18a</fullName>
    </submittedName>
</protein>
<evidence type="ECO:0000313" key="4">
    <source>
        <dbReference type="Proteomes" id="UP000002320"/>
    </source>
</evidence>
<dbReference type="KEGG" id="cqu:CpipJ_CPIJ015856"/>
<gene>
    <name evidence="3" type="primary">6049153</name>
    <name evidence="2" type="ORF">CpipJ_CPIJ015856</name>
</gene>
<dbReference type="GO" id="GO:0003735">
    <property type="term" value="F:structural constituent of ribosome"/>
    <property type="evidence" value="ECO:0007669"/>
    <property type="project" value="InterPro"/>
</dbReference>
<feature type="region of interest" description="Disordered" evidence="1">
    <location>
        <begin position="1"/>
        <end position="25"/>
    </location>
</feature>
<dbReference type="AlphaFoldDB" id="B0X8J7"/>
<evidence type="ECO:0000313" key="2">
    <source>
        <dbReference type="EMBL" id="EDS42521.1"/>
    </source>
</evidence>
<dbReference type="EMBL" id="DS232491">
    <property type="protein sequence ID" value="EDS42521.1"/>
    <property type="molecule type" value="Genomic_DNA"/>
</dbReference>
<dbReference type="GO" id="GO:0006412">
    <property type="term" value="P:translation"/>
    <property type="evidence" value="ECO:0007669"/>
    <property type="project" value="InterPro"/>
</dbReference>
<dbReference type="eggNOG" id="KOG0829">
    <property type="taxonomic scope" value="Eukaryota"/>
</dbReference>
<dbReference type="SUPFAM" id="SSF160374">
    <property type="entry name" value="RplX-like"/>
    <property type="match status" value="1"/>
</dbReference>
<dbReference type="EnsemblMetazoa" id="CPIJ015856-RA">
    <property type="protein sequence ID" value="CPIJ015856-PA"/>
    <property type="gene ID" value="CPIJ015856"/>
</dbReference>
<evidence type="ECO:0000313" key="3">
    <source>
        <dbReference type="EnsemblMetazoa" id="CPIJ015856-PA"/>
    </source>
</evidence>
<dbReference type="InParanoid" id="B0X8J7"/>
<evidence type="ECO:0000256" key="1">
    <source>
        <dbReference type="SAM" id="MobiDB-lite"/>
    </source>
</evidence>
<keyword evidence="4" id="KW-1185">Reference proteome</keyword>
<keyword evidence="2" id="KW-0689">Ribosomal protein</keyword>
<dbReference type="Gene3D" id="3.10.20.10">
    <property type="match status" value="1"/>
</dbReference>
<sequence length="168" mass="18463">MNVSQQTSDIFDGTPNSGGGSVAGPSSRDDYNNNCNFCLDSIALTLDVNFEIWLRYDSRSETHNNRRQFRDAVLGDMASRHRVQGHSVQIIKVESVEASENRRQAVSRLQVTVPAGAAIPPQALPESATSKLCRRRQPGRSGAEELTAGEVVDRVPGPDHVQEEDYPE</sequence>
<dbReference type="STRING" id="7176.B0X8J7"/>
<dbReference type="VEuPathDB" id="VectorBase:CQUJHB001402"/>
<keyword evidence="2" id="KW-0687">Ribonucleoprotein</keyword>
<accession>B0X8J7</accession>
<dbReference type="InterPro" id="IPR021138">
    <property type="entry name" value="Ribosomal_eL20_eukaryotes"/>
</dbReference>
<dbReference type="OrthoDB" id="1294322at2759"/>
<reference evidence="2" key="1">
    <citation type="submission" date="2007-03" db="EMBL/GenBank/DDBJ databases">
        <title>Annotation of Culex pipiens quinquefasciatus.</title>
        <authorList>
            <consortium name="The Broad Institute Genome Sequencing Platform"/>
            <person name="Atkinson P.W."/>
            <person name="Hemingway J."/>
            <person name="Christensen B.M."/>
            <person name="Higgs S."/>
            <person name="Kodira C."/>
            <person name="Hannick L."/>
            <person name="Megy K."/>
            <person name="O'Leary S."/>
            <person name="Pearson M."/>
            <person name="Haas B.J."/>
            <person name="Mauceli E."/>
            <person name="Wortman J.R."/>
            <person name="Lee N.H."/>
            <person name="Guigo R."/>
            <person name="Stanke M."/>
            <person name="Alvarado L."/>
            <person name="Amedeo P."/>
            <person name="Antoine C.H."/>
            <person name="Arensburger P."/>
            <person name="Bidwell S.L."/>
            <person name="Crawford M."/>
            <person name="Camaro F."/>
            <person name="Devon K."/>
            <person name="Engels R."/>
            <person name="Hammond M."/>
            <person name="Howarth C."/>
            <person name="Koehrsen M."/>
            <person name="Lawson D."/>
            <person name="Montgomery P."/>
            <person name="Nene V."/>
            <person name="Nusbaum C."/>
            <person name="Puiu D."/>
            <person name="Romero-Severson J."/>
            <person name="Severson D.W."/>
            <person name="Shumway M."/>
            <person name="Sisk P."/>
            <person name="Stolte C."/>
            <person name="Zeng Q."/>
            <person name="Eisenstadt E."/>
            <person name="Fraser-Liggett C."/>
            <person name="Strausberg R."/>
            <person name="Galagan J."/>
            <person name="Birren B."/>
            <person name="Collins F.H."/>
        </authorList>
    </citation>
    <scope>NUCLEOTIDE SEQUENCE [LARGE SCALE GENOMIC DNA]</scope>
    <source>
        <strain evidence="2">JHB</strain>
    </source>
</reference>
<organism>
    <name type="scientific">Culex quinquefasciatus</name>
    <name type="common">Southern house mosquito</name>
    <name type="synonym">Culex pungens</name>
    <dbReference type="NCBI Taxonomy" id="7176"/>
    <lineage>
        <taxon>Eukaryota</taxon>
        <taxon>Metazoa</taxon>
        <taxon>Ecdysozoa</taxon>
        <taxon>Arthropoda</taxon>
        <taxon>Hexapoda</taxon>
        <taxon>Insecta</taxon>
        <taxon>Pterygota</taxon>
        <taxon>Neoptera</taxon>
        <taxon>Endopterygota</taxon>
        <taxon>Diptera</taxon>
        <taxon>Nematocera</taxon>
        <taxon>Culicoidea</taxon>
        <taxon>Culicidae</taxon>
        <taxon>Culicinae</taxon>
        <taxon>Culicini</taxon>
        <taxon>Culex</taxon>
        <taxon>Culex</taxon>
    </lineage>
</organism>
<proteinExistence type="predicted"/>
<dbReference type="VEuPathDB" id="VectorBase:CPIJ015856"/>
<dbReference type="Proteomes" id="UP000002320">
    <property type="component" value="Unassembled WGS sequence"/>
</dbReference>